<dbReference type="Proteomes" id="UP000297729">
    <property type="component" value="Unassembled WGS sequence"/>
</dbReference>
<accession>A0A4Y9SW79</accession>
<gene>
    <name evidence="1" type="ORF">E4L98_01165</name>
</gene>
<evidence type="ECO:0000313" key="1">
    <source>
        <dbReference type="EMBL" id="TFW31057.1"/>
    </source>
</evidence>
<dbReference type="AlphaFoldDB" id="A0A4Y9SW79"/>
<name>A0A4Y9SW79_9BURK</name>
<sequence length="252" mass="27574">MRLPVRKPVMPPPRVPVEVEAALNQVLTSPLFCRSRRISRLLRYLVEQSVSGNRRETSEYSIGIAVFDRDPGSYDTCDDPIVRVQAGRLRAKLRSYYATSGNDAPLRFDIPLGSYMPEIVTAAVPRRAASVRPLVFKPLTVADATPAAMAYAADINDELTHQLFKALGPTVMRHAGQDRQAALQLEGSIRIDGACARISLRLLAGDSGVIAWSQQYDAPAGRSIAAQERLAQTISSALQRHFADSEPAHTLP</sequence>
<proteinExistence type="predicted"/>
<dbReference type="RefSeq" id="WP_167761245.1">
    <property type="nucleotide sequence ID" value="NZ_SPVG01000013.1"/>
</dbReference>
<reference evidence="1 2" key="1">
    <citation type="submission" date="2019-03" db="EMBL/GenBank/DDBJ databases">
        <title>Draft Genome Sequence of Duganella callidus sp. nov., a Novel Duganella Species Isolated from Cultivated Soil.</title>
        <authorList>
            <person name="Raths R."/>
            <person name="Peta V."/>
            <person name="Bucking H."/>
        </authorList>
    </citation>
    <scope>NUCLEOTIDE SEQUENCE [LARGE SCALE GENOMIC DNA]</scope>
    <source>
        <strain evidence="1 2">DN04</strain>
    </source>
</reference>
<organism evidence="1 2">
    <name type="scientific">Duganella callida</name>
    <dbReference type="NCBI Taxonomy" id="2561932"/>
    <lineage>
        <taxon>Bacteria</taxon>
        <taxon>Pseudomonadati</taxon>
        <taxon>Pseudomonadota</taxon>
        <taxon>Betaproteobacteria</taxon>
        <taxon>Burkholderiales</taxon>
        <taxon>Oxalobacteraceae</taxon>
        <taxon>Telluria group</taxon>
        <taxon>Duganella</taxon>
    </lineage>
</organism>
<comment type="caution">
    <text evidence="1">The sequence shown here is derived from an EMBL/GenBank/DDBJ whole genome shotgun (WGS) entry which is preliminary data.</text>
</comment>
<evidence type="ECO:0000313" key="2">
    <source>
        <dbReference type="Proteomes" id="UP000297729"/>
    </source>
</evidence>
<dbReference type="EMBL" id="SPVG01000013">
    <property type="protein sequence ID" value="TFW31057.1"/>
    <property type="molecule type" value="Genomic_DNA"/>
</dbReference>
<evidence type="ECO:0008006" key="3">
    <source>
        <dbReference type="Google" id="ProtNLM"/>
    </source>
</evidence>
<keyword evidence="2" id="KW-1185">Reference proteome</keyword>
<protein>
    <recommendedName>
        <fullName evidence="3">TolB amino-terminal domain-containing protein</fullName>
    </recommendedName>
</protein>